<protein>
    <recommendedName>
        <fullName evidence="4 10">Cytochrome c oxidase assembly protein CtaG</fullName>
    </recommendedName>
</protein>
<keyword evidence="10" id="KW-1003">Cell membrane</keyword>
<evidence type="ECO:0000256" key="12">
    <source>
        <dbReference type="SAM" id="Phobius"/>
    </source>
</evidence>
<dbReference type="Gene3D" id="2.60.370.10">
    <property type="entry name" value="Ctag/Cox11"/>
    <property type="match status" value="1"/>
</dbReference>
<gene>
    <name evidence="10" type="primary">ctaG</name>
    <name evidence="13" type="ORF">SAMN05216241_10566</name>
</gene>
<name>A0A1G7RB76_9PROT</name>
<dbReference type="SUPFAM" id="SSF110111">
    <property type="entry name" value="Ctag/Cox11"/>
    <property type="match status" value="1"/>
</dbReference>
<organism evidence="13 14">
    <name type="scientific">Limimonas halophila</name>
    <dbReference type="NCBI Taxonomy" id="1082479"/>
    <lineage>
        <taxon>Bacteria</taxon>
        <taxon>Pseudomonadati</taxon>
        <taxon>Pseudomonadota</taxon>
        <taxon>Alphaproteobacteria</taxon>
        <taxon>Rhodospirillales</taxon>
        <taxon>Rhodovibrionaceae</taxon>
        <taxon>Limimonas</taxon>
    </lineage>
</organism>
<keyword evidence="6 10" id="KW-0735">Signal-anchor</keyword>
<feature type="region of interest" description="Disordered" evidence="11">
    <location>
        <begin position="177"/>
        <end position="208"/>
    </location>
</feature>
<sequence length="208" mass="23301">MRRLVPRHWRTLLPIMVVLAGMGTLVYYAAPLYDMFCRVTGIGGTTQRADAGTQTQVVDQKVRVRFSTQVADDLPWTVTPPKTVTVQVGERNTVFFEAENTSNEAIVSHAAYNVTPLKVGEYISKIECFCFTEERLKPGQHVRMPVQFFVSPQMLKDSTTDDVRQLTLSYTFFHSANPEGAKDLDRLDTPQTSRQPENGGQPDGDSRG</sequence>
<dbReference type="GO" id="GO:0008535">
    <property type="term" value="P:respiratory chain complex IV assembly"/>
    <property type="evidence" value="ECO:0007669"/>
    <property type="project" value="UniProtKB-UniRule"/>
</dbReference>
<comment type="similarity">
    <text evidence="3 10">Belongs to the COX11/CtaG family.</text>
</comment>
<dbReference type="Proteomes" id="UP000199415">
    <property type="component" value="Unassembled WGS sequence"/>
</dbReference>
<feature type="topological domain" description="Cytoplasmic" evidence="10">
    <location>
        <begin position="1"/>
        <end position="7"/>
    </location>
</feature>
<dbReference type="FunFam" id="2.60.370.10:FF:000001">
    <property type="entry name" value="COX11 cytochrome c oxidase assembly homolog"/>
    <property type="match status" value="1"/>
</dbReference>
<dbReference type="InterPro" id="IPR007533">
    <property type="entry name" value="Cyt_c_oxidase_assmbl_CtaG"/>
</dbReference>
<evidence type="ECO:0000256" key="7">
    <source>
        <dbReference type="ARBA" id="ARBA00022989"/>
    </source>
</evidence>
<proteinExistence type="inferred from homology"/>
<reference evidence="13 14" key="1">
    <citation type="submission" date="2016-10" db="EMBL/GenBank/DDBJ databases">
        <authorList>
            <person name="de Groot N.N."/>
        </authorList>
    </citation>
    <scope>NUCLEOTIDE SEQUENCE [LARGE SCALE GENOMIC DNA]</scope>
    <source>
        <strain evidence="13 14">DSM 25584</strain>
    </source>
</reference>
<dbReference type="STRING" id="1082479.SAMN05216241_10566"/>
<dbReference type="GO" id="GO:0005507">
    <property type="term" value="F:copper ion binding"/>
    <property type="evidence" value="ECO:0007669"/>
    <property type="project" value="InterPro"/>
</dbReference>
<evidence type="ECO:0000256" key="10">
    <source>
        <dbReference type="HAMAP-Rule" id="MF_00155"/>
    </source>
</evidence>
<dbReference type="RefSeq" id="WP_090019655.1">
    <property type="nucleotide sequence ID" value="NZ_FNCE01000005.1"/>
</dbReference>
<feature type="compositionally biased region" description="Polar residues" evidence="11">
    <location>
        <begin position="189"/>
        <end position="198"/>
    </location>
</feature>
<dbReference type="PANTHER" id="PTHR21320">
    <property type="entry name" value="CYTOCHROME C OXIDASE ASSEMBLY PROTEIN COX11-RELATED"/>
    <property type="match status" value="1"/>
</dbReference>
<evidence type="ECO:0000256" key="1">
    <source>
        <dbReference type="ARBA" id="ARBA00004007"/>
    </source>
</evidence>
<dbReference type="HAMAP" id="MF_00155">
    <property type="entry name" value="CtaG"/>
    <property type="match status" value="1"/>
</dbReference>
<evidence type="ECO:0000256" key="6">
    <source>
        <dbReference type="ARBA" id="ARBA00022968"/>
    </source>
</evidence>
<dbReference type="EMBL" id="FNCE01000005">
    <property type="protein sequence ID" value="SDG08017.1"/>
    <property type="molecule type" value="Genomic_DNA"/>
</dbReference>
<dbReference type="NCBIfam" id="NF003465">
    <property type="entry name" value="PRK05089.1"/>
    <property type="match status" value="1"/>
</dbReference>
<evidence type="ECO:0000313" key="13">
    <source>
        <dbReference type="EMBL" id="SDG08017.1"/>
    </source>
</evidence>
<dbReference type="Pfam" id="PF04442">
    <property type="entry name" value="CtaG_Cox11"/>
    <property type="match status" value="1"/>
</dbReference>
<dbReference type="GO" id="GO:0005886">
    <property type="term" value="C:plasma membrane"/>
    <property type="evidence" value="ECO:0007669"/>
    <property type="project" value="UniProtKB-SubCell"/>
</dbReference>
<keyword evidence="9 10" id="KW-0472">Membrane</keyword>
<keyword evidence="10" id="KW-0997">Cell inner membrane</keyword>
<evidence type="ECO:0000256" key="8">
    <source>
        <dbReference type="ARBA" id="ARBA00023008"/>
    </source>
</evidence>
<comment type="function">
    <text evidence="1 10">Exerts its effect at some terminal stage of cytochrome c oxidase synthesis, probably by being involved in the insertion of the copper B into subunit I.</text>
</comment>
<evidence type="ECO:0000256" key="9">
    <source>
        <dbReference type="ARBA" id="ARBA00023136"/>
    </source>
</evidence>
<accession>A0A1G7RB76</accession>
<dbReference type="OrthoDB" id="9804841at2"/>
<evidence type="ECO:0000256" key="4">
    <source>
        <dbReference type="ARBA" id="ARBA00015384"/>
    </source>
</evidence>
<keyword evidence="5 10" id="KW-0812">Transmembrane</keyword>
<dbReference type="AlphaFoldDB" id="A0A1G7RB76"/>
<dbReference type="PANTHER" id="PTHR21320:SF3">
    <property type="entry name" value="CYTOCHROME C OXIDASE ASSEMBLY PROTEIN COX11, MITOCHONDRIAL-RELATED"/>
    <property type="match status" value="1"/>
</dbReference>
<feature type="transmembrane region" description="Helical" evidence="12">
    <location>
        <begin position="12"/>
        <end position="30"/>
    </location>
</feature>
<dbReference type="PIRSF" id="PIRSF005413">
    <property type="entry name" value="COX11"/>
    <property type="match status" value="1"/>
</dbReference>
<comment type="subcellular location">
    <subcellularLocation>
        <location evidence="2 10">Cell inner membrane</location>
        <topology evidence="2 10">Single-pass type II membrane protein</topology>
        <orientation evidence="2 10">Periplasmic side</orientation>
    </subcellularLocation>
</comment>
<keyword evidence="14" id="KW-1185">Reference proteome</keyword>
<evidence type="ECO:0000256" key="11">
    <source>
        <dbReference type="SAM" id="MobiDB-lite"/>
    </source>
</evidence>
<evidence type="ECO:0000256" key="5">
    <source>
        <dbReference type="ARBA" id="ARBA00022692"/>
    </source>
</evidence>
<evidence type="ECO:0000256" key="2">
    <source>
        <dbReference type="ARBA" id="ARBA00004382"/>
    </source>
</evidence>
<dbReference type="InterPro" id="IPR023471">
    <property type="entry name" value="CtaG/Cox11_dom_sf"/>
</dbReference>
<keyword evidence="8 10" id="KW-0186">Copper</keyword>
<feature type="topological domain" description="Periplasmic" evidence="10">
    <location>
        <begin position="30"/>
        <end position="208"/>
    </location>
</feature>
<evidence type="ECO:0000256" key="3">
    <source>
        <dbReference type="ARBA" id="ARBA00009620"/>
    </source>
</evidence>
<evidence type="ECO:0000313" key="14">
    <source>
        <dbReference type="Proteomes" id="UP000199415"/>
    </source>
</evidence>
<keyword evidence="7 10" id="KW-1133">Transmembrane helix</keyword>